<organism evidence="1 2">
    <name type="scientific">Labedaea rhizosphaerae</name>
    <dbReference type="NCBI Taxonomy" id="598644"/>
    <lineage>
        <taxon>Bacteria</taxon>
        <taxon>Bacillati</taxon>
        <taxon>Actinomycetota</taxon>
        <taxon>Actinomycetes</taxon>
        <taxon>Pseudonocardiales</taxon>
        <taxon>Pseudonocardiaceae</taxon>
        <taxon>Labedaea</taxon>
    </lineage>
</organism>
<evidence type="ECO:0000313" key="1">
    <source>
        <dbReference type="EMBL" id="TDP97909.1"/>
    </source>
</evidence>
<reference evidence="1 2" key="1">
    <citation type="submission" date="2019-03" db="EMBL/GenBank/DDBJ databases">
        <title>Genomic Encyclopedia of Type Strains, Phase IV (KMG-IV): sequencing the most valuable type-strain genomes for metagenomic binning, comparative biology and taxonomic classification.</title>
        <authorList>
            <person name="Goeker M."/>
        </authorList>
    </citation>
    <scope>NUCLEOTIDE SEQUENCE [LARGE SCALE GENOMIC DNA]</scope>
    <source>
        <strain evidence="1 2">DSM 45361</strain>
    </source>
</reference>
<dbReference type="EMBL" id="SNXZ01000003">
    <property type="protein sequence ID" value="TDP97909.1"/>
    <property type="molecule type" value="Genomic_DNA"/>
</dbReference>
<name>A0A4R6SCV6_LABRH</name>
<sequence>MEVARTVVVDRCFDDLALDTGIEVVRETALNAGIALLRETRTDYDLRAQRVTALADAAIGQSHDIGRLYHAGMSREDGADVHLWLGATIVAEAWQIRGIGGTDADRLGLFQDILRDAQEPLLTAADLAPDDPVPWAILQNYAMGMGLDRANLDSLWSRVADRCPTLFFGNVRRLQALAAKWGGSHEEMFAFARAASVSAPAGDPLSAMLPLAHAEYLAASGISARRHFNANVVDELVAAESRWRAAARPRPDSLWAHNIFGWAMLRAGEDVRAVWHLSRVNRRPSSIPWAYEDDPALAFASALVALGMTVAQR</sequence>
<evidence type="ECO:0000313" key="2">
    <source>
        <dbReference type="Proteomes" id="UP000295444"/>
    </source>
</evidence>
<comment type="caution">
    <text evidence="1">The sequence shown here is derived from an EMBL/GenBank/DDBJ whole genome shotgun (WGS) entry which is preliminary data.</text>
</comment>
<accession>A0A4R6SCV6</accession>
<dbReference type="Proteomes" id="UP000295444">
    <property type="component" value="Unassembled WGS sequence"/>
</dbReference>
<keyword evidence="2" id="KW-1185">Reference proteome</keyword>
<gene>
    <name evidence="1" type="ORF">EV186_103888</name>
</gene>
<proteinExistence type="predicted"/>
<evidence type="ECO:0008006" key="3">
    <source>
        <dbReference type="Google" id="ProtNLM"/>
    </source>
</evidence>
<protein>
    <recommendedName>
        <fullName evidence="3">DUF4034 domain-containing protein</fullName>
    </recommendedName>
</protein>
<dbReference type="AlphaFoldDB" id="A0A4R6SCV6"/>